<name>A0ABT8T351_9HYPH</name>
<feature type="chain" id="PRO_5045565867" evidence="2">
    <location>
        <begin position="28"/>
        <end position="352"/>
    </location>
</feature>
<sequence length="352" mass="39160">MMRRFVRTLLAALVLLAGVGVALPAAATVHRLPDDLKRPVRVHVSFRLLNIMKVQETVGELSAVIELRQTWADPSLKFDGVKAGRQRLDFAGDDAKAKLSEIWTPALLIENQIGNAQSVTSSISIYADGRIQLIQQVEGNFRFAKDVSAFPFDTQRIPFALVPQYHPADEALLVVDDGDRALSTLSHELTVTDWTPKTLSFRAESFYGWNARPFARLSAEVDLSRNWPRYVLRIFVPFLAVLSVSMFILWGAVKEPPNITYSALLALSALGFTFESSFPGSMSSSSPIALMISIGYFYLIVTLLVDLLMNSQSFPLRQVFPHLAIETRRVVRHLLPALFLIICGCVILRSLG</sequence>
<dbReference type="InterPro" id="IPR006201">
    <property type="entry name" value="Neur_channel"/>
</dbReference>
<keyword evidence="1" id="KW-0812">Transmembrane</keyword>
<evidence type="ECO:0000256" key="2">
    <source>
        <dbReference type="SAM" id="SignalP"/>
    </source>
</evidence>
<evidence type="ECO:0000313" key="4">
    <source>
        <dbReference type="EMBL" id="MDO1585058.1"/>
    </source>
</evidence>
<feature type="transmembrane region" description="Helical" evidence="1">
    <location>
        <begin position="259"/>
        <end position="276"/>
    </location>
</feature>
<evidence type="ECO:0000259" key="3">
    <source>
        <dbReference type="Pfam" id="PF02931"/>
    </source>
</evidence>
<keyword evidence="1" id="KW-0472">Membrane</keyword>
<dbReference type="Gene3D" id="2.70.170.10">
    <property type="entry name" value="Neurotransmitter-gated ion-channel ligand-binding domain"/>
    <property type="match status" value="1"/>
</dbReference>
<dbReference type="Pfam" id="PF02931">
    <property type="entry name" value="Neur_chan_LBD"/>
    <property type="match status" value="1"/>
</dbReference>
<protein>
    <submittedName>
        <fullName evidence="4">Neurotransmitter-gated ion-channel ligand-binding protein</fullName>
    </submittedName>
</protein>
<organism evidence="4 5">
    <name type="scientific">Rhizobium oryzicola</name>
    <dbReference type="NCBI Taxonomy" id="1232668"/>
    <lineage>
        <taxon>Bacteria</taxon>
        <taxon>Pseudomonadati</taxon>
        <taxon>Pseudomonadota</taxon>
        <taxon>Alphaproteobacteria</taxon>
        <taxon>Hyphomicrobiales</taxon>
        <taxon>Rhizobiaceae</taxon>
        <taxon>Rhizobium/Agrobacterium group</taxon>
        <taxon>Rhizobium</taxon>
    </lineage>
</organism>
<keyword evidence="1" id="KW-1133">Transmembrane helix</keyword>
<dbReference type="PANTHER" id="PTHR18945">
    <property type="entry name" value="NEUROTRANSMITTER GATED ION CHANNEL"/>
    <property type="match status" value="1"/>
</dbReference>
<evidence type="ECO:0000313" key="5">
    <source>
        <dbReference type="Proteomes" id="UP001169006"/>
    </source>
</evidence>
<dbReference type="RefSeq" id="WP_302079347.1">
    <property type="nucleotide sequence ID" value="NZ_JAUKWQ010000012.1"/>
</dbReference>
<feature type="transmembrane region" description="Helical" evidence="1">
    <location>
        <begin position="288"/>
        <end position="309"/>
    </location>
</feature>
<reference evidence="4" key="1">
    <citation type="journal article" date="2015" name="Int. J. Syst. Evol. Microbiol.">
        <title>Rhizobium oryzicola sp. nov., potential plant-growth-promoting endophytic bacteria isolated from rice roots.</title>
        <authorList>
            <person name="Zhang X.X."/>
            <person name="Gao J.S."/>
            <person name="Cao Y.H."/>
            <person name="Sheirdil R.A."/>
            <person name="Wang X.C."/>
            <person name="Zhang L."/>
        </authorList>
    </citation>
    <scope>NUCLEOTIDE SEQUENCE</scope>
    <source>
        <strain evidence="4">05753</strain>
    </source>
</reference>
<reference evidence="4" key="2">
    <citation type="submission" date="2023-07" db="EMBL/GenBank/DDBJ databases">
        <authorList>
            <person name="Sun H."/>
        </authorList>
    </citation>
    <scope>NUCLEOTIDE SEQUENCE</scope>
    <source>
        <strain evidence="4">05753</strain>
    </source>
</reference>
<proteinExistence type="predicted"/>
<gene>
    <name evidence="4" type="ORF">Q2T52_23450</name>
</gene>
<comment type="caution">
    <text evidence="4">The sequence shown here is derived from an EMBL/GenBank/DDBJ whole genome shotgun (WGS) entry which is preliminary data.</text>
</comment>
<dbReference type="InterPro" id="IPR006202">
    <property type="entry name" value="Neur_chan_lig-bd"/>
</dbReference>
<dbReference type="EMBL" id="JAUKWQ010000012">
    <property type="protein sequence ID" value="MDO1585058.1"/>
    <property type="molecule type" value="Genomic_DNA"/>
</dbReference>
<dbReference type="SUPFAM" id="SSF63712">
    <property type="entry name" value="Nicotinic receptor ligand binding domain-like"/>
    <property type="match status" value="1"/>
</dbReference>
<keyword evidence="5" id="KW-1185">Reference proteome</keyword>
<dbReference type="Proteomes" id="UP001169006">
    <property type="component" value="Unassembled WGS sequence"/>
</dbReference>
<accession>A0ABT8T351</accession>
<keyword evidence="2" id="KW-0732">Signal</keyword>
<dbReference type="InterPro" id="IPR036734">
    <property type="entry name" value="Neur_chan_lig-bd_sf"/>
</dbReference>
<feature type="domain" description="Neurotransmitter-gated ion-channel ligand-binding" evidence="3">
    <location>
        <begin position="35"/>
        <end position="226"/>
    </location>
</feature>
<feature type="transmembrane region" description="Helical" evidence="1">
    <location>
        <begin position="230"/>
        <end position="252"/>
    </location>
</feature>
<feature type="signal peptide" evidence="2">
    <location>
        <begin position="1"/>
        <end position="27"/>
    </location>
</feature>
<evidence type="ECO:0000256" key="1">
    <source>
        <dbReference type="SAM" id="Phobius"/>
    </source>
</evidence>
<feature type="transmembrane region" description="Helical" evidence="1">
    <location>
        <begin position="330"/>
        <end position="351"/>
    </location>
</feature>